<name>A0ABQ2DQG8_9MICC</name>
<keyword evidence="3" id="KW-1185">Reference proteome</keyword>
<comment type="caution">
    <text evidence="2">The sequence shown here is derived from an EMBL/GenBank/DDBJ whole genome shotgun (WGS) entry which is preliminary data.</text>
</comment>
<dbReference type="Gene3D" id="1.20.1290.10">
    <property type="entry name" value="AhpD-like"/>
    <property type="match status" value="1"/>
</dbReference>
<organism evidence="2 3">
    <name type="scientific">Glutamicibacter ardleyensis</name>
    <dbReference type="NCBI Taxonomy" id="225894"/>
    <lineage>
        <taxon>Bacteria</taxon>
        <taxon>Bacillati</taxon>
        <taxon>Actinomycetota</taxon>
        <taxon>Actinomycetes</taxon>
        <taxon>Micrococcales</taxon>
        <taxon>Micrococcaceae</taxon>
        <taxon>Glutamicibacter</taxon>
    </lineage>
</organism>
<reference evidence="3" key="1">
    <citation type="journal article" date="2019" name="Int. J. Syst. Evol. Microbiol.">
        <title>The Global Catalogue of Microorganisms (GCM) 10K type strain sequencing project: providing services to taxonomists for standard genome sequencing and annotation.</title>
        <authorList>
            <consortium name="The Broad Institute Genomics Platform"/>
            <consortium name="The Broad Institute Genome Sequencing Center for Infectious Disease"/>
            <person name="Wu L."/>
            <person name="Ma J."/>
        </authorList>
    </citation>
    <scope>NUCLEOTIDE SEQUENCE [LARGE SCALE GENOMIC DNA]</scope>
    <source>
        <strain evidence="3">CGMCC 1.3685</strain>
    </source>
</reference>
<gene>
    <name evidence="2" type="ORF">GCM10007173_28590</name>
</gene>
<feature type="domain" description="Carboxymuconolactone decarboxylase-like" evidence="1">
    <location>
        <begin position="19"/>
        <end position="105"/>
    </location>
</feature>
<dbReference type="PANTHER" id="PTHR35446:SF2">
    <property type="entry name" value="CARBOXYMUCONOLACTONE DECARBOXYLASE-LIKE DOMAIN-CONTAINING PROTEIN"/>
    <property type="match status" value="1"/>
</dbReference>
<evidence type="ECO:0000259" key="1">
    <source>
        <dbReference type="Pfam" id="PF02627"/>
    </source>
</evidence>
<dbReference type="InterPro" id="IPR004675">
    <property type="entry name" value="AhpD_core"/>
</dbReference>
<dbReference type="EMBL" id="BMKX01000008">
    <property type="protein sequence ID" value="GGJ68098.1"/>
    <property type="molecule type" value="Genomic_DNA"/>
</dbReference>
<proteinExistence type="predicted"/>
<dbReference type="InterPro" id="IPR029032">
    <property type="entry name" value="AhpD-like"/>
</dbReference>
<dbReference type="SUPFAM" id="SSF69118">
    <property type="entry name" value="AhpD-like"/>
    <property type="match status" value="1"/>
</dbReference>
<dbReference type="Pfam" id="PF02627">
    <property type="entry name" value="CMD"/>
    <property type="match status" value="1"/>
</dbReference>
<accession>A0ABQ2DQG8</accession>
<dbReference type="InterPro" id="IPR003779">
    <property type="entry name" value="CMD-like"/>
</dbReference>
<evidence type="ECO:0000313" key="3">
    <source>
        <dbReference type="Proteomes" id="UP000606115"/>
    </source>
</evidence>
<dbReference type="PANTHER" id="PTHR35446">
    <property type="entry name" value="SI:CH211-175M2.5"/>
    <property type="match status" value="1"/>
</dbReference>
<protein>
    <submittedName>
        <fullName evidence="2">Alkyl hydroperoxide reductase AhpD</fullName>
    </submittedName>
</protein>
<sequence length="153" mass="16969">MDAMSAISNNAVNLGKVHPEVYQAMIQFNQQADSAFKASGLDPLVAELIKIRVSQLNGCAFCLRMHQRDAIKLGESMDRLAVVAAWWESQYFSEVEQAALALAEEITQLPVPQHKSWNTGVLSDEQMSAISWLAIVMNGWNRIAIQSHYPVAP</sequence>
<dbReference type="Proteomes" id="UP000606115">
    <property type="component" value="Unassembled WGS sequence"/>
</dbReference>
<dbReference type="NCBIfam" id="TIGR00778">
    <property type="entry name" value="ahpD_dom"/>
    <property type="match status" value="1"/>
</dbReference>
<evidence type="ECO:0000313" key="2">
    <source>
        <dbReference type="EMBL" id="GGJ68098.1"/>
    </source>
</evidence>